<evidence type="ECO:0000313" key="4">
    <source>
        <dbReference type="EMBL" id="KAJ8252456.1"/>
    </source>
</evidence>
<proteinExistence type="predicted"/>
<accession>A0A9Q1HPF0</accession>
<dbReference type="AlphaFoldDB" id="A0A9Q1HPF0"/>
<sequence length="111" mass="12327">MNPQLTRPEERSGRKLCSHGPGTSAEQARNERGTGAGQEWGPSEPAHKRERAFHNPARTCVHSSSSCQGRWPTLSVEKDGNRSGTGTWKAIPHRPWRQRSVQSVCKQLRSG</sequence>
<evidence type="ECO:0000256" key="1">
    <source>
        <dbReference type="PROSITE-ProRule" id="PRU00196"/>
    </source>
</evidence>
<comment type="caution">
    <text evidence="1">Lacks conserved residue(s) required for the propagation of feature annotation.</text>
</comment>
<dbReference type="EMBL" id="JAFJMO010000017">
    <property type="protein sequence ID" value="KAJ8252456.1"/>
    <property type="molecule type" value="Genomic_DNA"/>
</dbReference>
<evidence type="ECO:0000313" key="5">
    <source>
        <dbReference type="Proteomes" id="UP001152803"/>
    </source>
</evidence>
<dbReference type="PROSITE" id="PS50287">
    <property type="entry name" value="SRCR_2"/>
    <property type="match status" value="1"/>
</dbReference>
<gene>
    <name evidence="4" type="ORF">COCON_G00217680</name>
</gene>
<feature type="domain" description="SRCR" evidence="3">
    <location>
        <begin position="57"/>
        <end position="111"/>
    </location>
</feature>
<dbReference type="InterPro" id="IPR001190">
    <property type="entry name" value="SRCR"/>
</dbReference>
<feature type="region of interest" description="Disordered" evidence="2">
    <location>
        <begin position="1"/>
        <end position="90"/>
    </location>
</feature>
<protein>
    <recommendedName>
        <fullName evidence="3">SRCR domain-containing protein</fullName>
    </recommendedName>
</protein>
<reference evidence="4" key="1">
    <citation type="journal article" date="2023" name="Science">
        <title>Genome structures resolve the early diversification of teleost fishes.</title>
        <authorList>
            <person name="Parey E."/>
            <person name="Louis A."/>
            <person name="Montfort J."/>
            <person name="Bouchez O."/>
            <person name="Roques C."/>
            <person name="Iampietro C."/>
            <person name="Lluch J."/>
            <person name="Castinel A."/>
            <person name="Donnadieu C."/>
            <person name="Desvignes T."/>
            <person name="Floi Bucao C."/>
            <person name="Jouanno E."/>
            <person name="Wen M."/>
            <person name="Mejri S."/>
            <person name="Dirks R."/>
            <person name="Jansen H."/>
            <person name="Henkel C."/>
            <person name="Chen W.J."/>
            <person name="Zahm M."/>
            <person name="Cabau C."/>
            <person name="Klopp C."/>
            <person name="Thompson A.W."/>
            <person name="Robinson-Rechavi M."/>
            <person name="Braasch I."/>
            <person name="Lecointre G."/>
            <person name="Bobe J."/>
            <person name="Postlethwait J.H."/>
            <person name="Berthelot C."/>
            <person name="Roest Crollius H."/>
            <person name="Guiguen Y."/>
        </authorList>
    </citation>
    <scope>NUCLEOTIDE SEQUENCE</scope>
    <source>
        <strain evidence="4">Concon-B</strain>
    </source>
</reference>
<keyword evidence="5" id="KW-1185">Reference proteome</keyword>
<organism evidence="4 5">
    <name type="scientific">Conger conger</name>
    <name type="common">Conger eel</name>
    <name type="synonym">Muraena conger</name>
    <dbReference type="NCBI Taxonomy" id="82655"/>
    <lineage>
        <taxon>Eukaryota</taxon>
        <taxon>Metazoa</taxon>
        <taxon>Chordata</taxon>
        <taxon>Craniata</taxon>
        <taxon>Vertebrata</taxon>
        <taxon>Euteleostomi</taxon>
        <taxon>Actinopterygii</taxon>
        <taxon>Neopterygii</taxon>
        <taxon>Teleostei</taxon>
        <taxon>Anguilliformes</taxon>
        <taxon>Congridae</taxon>
        <taxon>Conger</taxon>
    </lineage>
</organism>
<dbReference type="GO" id="GO:0016020">
    <property type="term" value="C:membrane"/>
    <property type="evidence" value="ECO:0007669"/>
    <property type="project" value="InterPro"/>
</dbReference>
<name>A0A9Q1HPF0_CONCO</name>
<dbReference type="Proteomes" id="UP001152803">
    <property type="component" value="Unassembled WGS sequence"/>
</dbReference>
<evidence type="ECO:0000259" key="3">
    <source>
        <dbReference type="PROSITE" id="PS50287"/>
    </source>
</evidence>
<comment type="caution">
    <text evidence="4">The sequence shown here is derived from an EMBL/GenBank/DDBJ whole genome shotgun (WGS) entry which is preliminary data.</text>
</comment>
<evidence type="ECO:0000256" key="2">
    <source>
        <dbReference type="SAM" id="MobiDB-lite"/>
    </source>
</evidence>